<name>A0A0L0SYR0_ALLM3</name>
<keyword evidence="2" id="KW-1185">Reference proteome</keyword>
<accession>A0A0L0SYR0</accession>
<dbReference type="Proteomes" id="UP000054350">
    <property type="component" value="Unassembled WGS sequence"/>
</dbReference>
<dbReference type="AlphaFoldDB" id="A0A0L0SYR0"/>
<proteinExistence type="predicted"/>
<evidence type="ECO:0000313" key="2">
    <source>
        <dbReference type="Proteomes" id="UP000054350"/>
    </source>
</evidence>
<sequence>CCRGGGRGGGGRERGVARFGACCRGCRGGGCGRTGDPDGVVGVARRDRWAVERVGQRAGGRAAQCVPRSPLRLPVVRVVDEVRPGAARSLSLASCPFCWS</sequence>
<feature type="non-terminal residue" evidence="1">
    <location>
        <position position="1"/>
    </location>
</feature>
<dbReference type="EMBL" id="GG745354">
    <property type="protein sequence ID" value="KNE67647.1"/>
    <property type="molecule type" value="Genomic_DNA"/>
</dbReference>
<protein>
    <submittedName>
        <fullName evidence="1">Uncharacterized protein</fullName>
    </submittedName>
</protein>
<reference evidence="2" key="2">
    <citation type="submission" date="2009-11" db="EMBL/GenBank/DDBJ databases">
        <title>The Genome Sequence of Allomyces macrogynus strain ATCC 38327.</title>
        <authorList>
            <consortium name="The Broad Institute Genome Sequencing Platform"/>
            <person name="Russ C."/>
            <person name="Cuomo C."/>
            <person name="Shea T."/>
            <person name="Young S.K."/>
            <person name="Zeng Q."/>
            <person name="Koehrsen M."/>
            <person name="Haas B."/>
            <person name="Borodovsky M."/>
            <person name="Guigo R."/>
            <person name="Alvarado L."/>
            <person name="Berlin A."/>
            <person name="Borenstein D."/>
            <person name="Chen Z."/>
            <person name="Engels R."/>
            <person name="Freedman E."/>
            <person name="Gellesch M."/>
            <person name="Goldberg J."/>
            <person name="Griggs A."/>
            <person name="Gujja S."/>
            <person name="Heiman D."/>
            <person name="Hepburn T."/>
            <person name="Howarth C."/>
            <person name="Jen D."/>
            <person name="Larson L."/>
            <person name="Lewis B."/>
            <person name="Mehta T."/>
            <person name="Park D."/>
            <person name="Pearson M."/>
            <person name="Roberts A."/>
            <person name="Saif S."/>
            <person name="Shenoy N."/>
            <person name="Sisk P."/>
            <person name="Stolte C."/>
            <person name="Sykes S."/>
            <person name="Walk T."/>
            <person name="White J."/>
            <person name="Yandava C."/>
            <person name="Burger G."/>
            <person name="Gray M.W."/>
            <person name="Holland P.W.H."/>
            <person name="King N."/>
            <person name="Lang F.B.F."/>
            <person name="Roger A.J."/>
            <person name="Ruiz-Trillo I."/>
            <person name="Lander E."/>
            <person name="Nusbaum C."/>
        </authorList>
    </citation>
    <scope>NUCLEOTIDE SEQUENCE [LARGE SCALE GENOMIC DNA]</scope>
    <source>
        <strain evidence="2">ATCC 38327</strain>
    </source>
</reference>
<reference evidence="1 2" key="1">
    <citation type="submission" date="2009-11" db="EMBL/GenBank/DDBJ databases">
        <title>Annotation of Allomyces macrogynus ATCC 38327.</title>
        <authorList>
            <consortium name="The Broad Institute Genome Sequencing Platform"/>
            <person name="Russ C."/>
            <person name="Cuomo C."/>
            <person name="Burger G."/>
            <person name="Gray M.W."/>
            <person name="Holland P.W.H."/>
            <person name="King N."/>
            <person name="Lang F.B.F."/>
            <person name="Roger A.J."/>
            <person name="Ruiz-Trillo I."/>
            <person name="Young S.K."/>
            <person name="Zeng Q."/>
            <person name="Gargeya S."/>
            <person name="Fitzgerald M."/>
            <person name="Haas B."/>
            <person name="Abouelleil A."/>
            <person name="Alvarado L."/>
            <person name="Arachchi H.M."/>
            <person name="Berlin A."/>
            <person name="Chapman S.B."/>
            <person name="Gearin G."/>
            <person name="Goldberg J."/>
            <person name="Griggs A."/>
            <person name="Gujja S."/>
            <person name="Hansen M."/>
            <person name="Heiman D."/>
            <person name="Howarth C."/>
            <person name="Larimer J."/>
            <person name="Lui A."/>
            <person name="MacDonald P.J.P."/>
            <person name="McCowen C."/>
            <person name="Montmayeur A."/>
            <person name="Murphy C."/>
            <person name="Neiman D."/>
            <person name="Pearson M."/>
            <person name="Priest M."/>
            <person name="Roberts A."/>
            <person name="Saif S."/>
            <person name="Shea T."/>
            <person name="Sisk P."/>
            <person name="Stolte C."/>
            <person name="Sykes S."/>
            <person name="Wortman J."/>
            <person name="Nusbaum C."/>
            <person name="Birren B."/>
        </authorList>
    </citation>
    <scope>NUCLEOTIDE SEQUENCE [LARGE SCALE GENOMIC DNA]</scope>
    <source>
        <strain evidence="1 2">ATCC 38327</strain>
    </source>
</reference>
<organism evidence="1 2">
    <name type="scientific">Allomyces macrogynus (strain ATCC 38327)</name>
    <name type="common">Allomyces javanicus var. macrogynus</name>
    <dbReference type="NCBI Taxonomy" id="578462"/>
    <lineage>
        <taxon>Eukaryota</taxon>
        <taxon>Fungi</taxon>
        <taxon>Fungi incertae sedis</taxon>
        <taxon>Blastocladiomycota</taxon>
        <taxon>Blastocladiomycetes</taxon>
        <taxon>Blastocladiales</taxon>
        <taxon>Blastocladiaceae</taxon>
        <taxon>Allomyces</taxon>
    </lineage>
</organism>
<evidence type="ECO:0000313" key="1">
    <source>
        <dbReference type="EMBL" id="KNE67647.1"/>
    </source>
</evidence>
<gene>
    <name evidence="1" type="ORF">AMAG_19685</name>
</gene>
<dbReference type="VEuPathDB" id="FungiDB:AMAG_19685"/>